<proteinExistence type="predicted"/>
<evidence type="ECO:0000256" key="1">
    <source>
        <dbReference type="SAM" id="MobiDB-lite"/>
    </source>
</evidence>
<evidence type="ECO:0000313" key="3">
    <source>
        <dbReference type="EMBL" id="ROP45006.1"/>
    </source>
</evidence>
<dbReference type="AlphaFoldDB" id="A0A3N1HRH6"/>
<keyword evidence="2" id="KW-1133">Transmembrane helix</keyword>
<feature type="region of interest" description="Disordered" evidence="1">
    <location>
        <begin position="88"/>
        <end position="110"/>
    </location>
</feature>
<dbReference type="Proteomes" id="UP000276232">
    <property type="component" value="Unassembled WGS sequence"/>
</dbReference>
<comment type="caution">
    <text evidence="3">The sequence shown here is derived from an EMBL/GenBank/DDBJ whole genome shotgun (WGS) entry which is preliminary data.</text>
</comment>
<name>A0A3N1HRH6_9ACTN</name>
<feature type="transmembrane region" description="Helical" evidence="2">
    <location>
        <begin position="119"/>
        <end position="141"/>
    </location>
</feature>
<dbReference type="EMBL" id="RJKN01000002">
    <property type="protein sequence ID" value="ROP45006.1"/>
    <property type="molecule type" value="Genomic_DNA"/>
</dbReference>
<evidence type="ECO:0000313" key="4">
    <source>
        <dbReference type="Proteomes" id="UP000276232"/>
    </source>
</evidence>
<gene>
    <name evidence="3" type="ORF">EDC03_1136</name>
</gene>
<sequence length="253" mass="25614">MAGDPHDDAHDPHDRDDVDERSALLAAAATGDLEPDEAEALEELLRTDPTASDELAGLLRVAAALPAAGAGWSAVEPPAALRASVLAATSGRRDDDEALPDRRGRGALPRPRARRTATLLAVAAVGVVLGAAGAVGVGAVLDAPPEGPPGTLGAVEAVTWRGEPEGVDAQASVVAHTWGTETVVDVTGLDLGAGYELVVLDATGTEVASGGFVGAEDVQECRLNAPVLREAADRLEVRDDDGALVMAADLPAV</sequence>
<feature type="region of interest" description="Disordered" evidence="1">
    <location>
        <begin position="1"/>
        <end position="36"/>
    </location>
</feature>
<dbReference type="OrthoDB" id="5242431at2"/>
<dbReference type="RefSeq" id="WP_148058018.1">
    <property type="nucleotide sequence ID" value="NZ_RJKN01000002.1"/>
</dbReference>
<organism evidence="3 4">
    <name type="scientific">Pseudokineococcus lusitanus</name>
    <dbReference type="NCBI Taxonomy" id="763993"/>
    <lineage>
        <taxon>Bacteria</taxon>
        <taxon>Bacillati</taxon>
        <taxon>Actinomycetota</taxon>
        <taxon>Actinomycetes</taxon>
        <taxon>Kineosporiales</taxon>
        <taxon>Kineosporiaceae</taxon>
        <taxon>Pseudokineococcus</taxon>
    </lineage>
</organism>
<accession>A0A3N1HRH6</accession>
<protein>
    <recommendedName>
        <fullName evidence="5">Anti-sigma-K factor rskA</fullName>
    </recommendedName>
</protein>
<keyword evidence="2" id="KW-0812">Transmembrane</keyword>
<evidence type="ECO:0000256" key="2">
    <source>
        <dbReference type="SAM" id="Phobius"/>
    </source>
</evidence>
<reference evidence="3 4" key="1">
    <citation type="journal article" date="2015" name="Stand. Genomic Sci.">
        <title>Genomic Encyclopedia of Bacterial and Archaeal Type Strains, Phase III: the genomes of soil and plant-associated and newly described type strains.</title>
        <authorList>
            <person name="Whitman W.B."/>
            <person name="Woyke T."/>
            <person name="Klenk H.P."/>
            <person name="Zhou Y."/>
            <person name="Lilburn T.G."/>
            <person name="Beck B.J."/>
            <person name="De Vos P."/>
            <person name="Vandamme P."/>
            <person name="Eisen J.A."/>
            <person name="Garrity G."/>
            <person name="Hugenholtz P."/>
            <person name="Kyrpides N.C."/>
        </authorList>
    </citation>
    <scope>NUCLEOTIDE SEQUENCE [LARGE SCALE GENOMIC DNA]</scope>
    <source>
        <strain evidence="3 4">CECT 7306</strain>
    </source>
</reference>
<feature type="compositionally biased region" description="Basic and acidic residues" evidence="1">
    <location>
        <begin position="91"/>
        <end position="104"/>
    </location>
</feature>
<keyword evidence="4" id="KW-1185">Reference proteome</keyword>
<dbReference type="InParanoid" id="A0A3N1HRH6"/>
<keyword evidence="2" id="KW-0472">Membrane</keyword>
<feature type="compositionally biased region" description="Basic and acidic residues" evidence="1">
    <location>
        <begin position="1"/>
        <end position="22"/>
    </location>
</feature>
<evidence type="ECO:0008006" key="5">
    <source>
        <dbReference type="Google" id="ProtNLM"/>
    </source>
</evidence>